<dbReference type="AlphaFoldDB" id="A0AAD7KPV3"/>
<dbReference type="KEGG" id="qsa:O6P43_033317"/>
<feature type="compositionally biased region" description="Basic residues" evidence="1">
    <location>
        <begin position="35"/>
        <end position="50"/>
    </location>
</feature>
<proteinExistence type="predicted"/>
<name>A0AAD7KPV3_QUISA</name>
<accession>A0AAD7KPV3</accession>
<feature type="region of interest" description="Disordered" evidence="1">
    <location>
        <begin position="1"/>
        <end position="60"/>
    </location>
</feature>
<comment type="caution">
    <text evidence="2">The sequence shown here is derived from an EMBL/GenBank/DDBJ whole genome shotgun (WGS) entry which is preliminary data.</text>
</comment>
<evidence type="ECO:0000313" key="3">
    <source>
        <dbReference type="Proteomes" id="UP001163823"/>
    </source>
</evidence>
<feature type="region of interest" description="Disordered" evidence="1">
    <location>
        <begin position="127"/>
        <end position="154"/>
    </location>
</feature>
<reference evidence="2" key="1">
    <citation type="journal article" date="2023" name="Science">
        <title>Elucidation of the pathway for biosynthesis of saponin adjuvants from the soapbark tree.</title>
        <authorList>
            <person name="Reed J."/>
            <person name="Orme A."/>
            <person name="El-Demerdash A."/>
            <person name="Owen C."/>
            <person name="Martin L.B.B."/>
            <person name="Misra R.C."/>
            <person name="Kikuchi S."/>
            <person name="Rejzek M."/>
            <person name="Martin A.C."/>
            <person name="Harkess A."/>
            <person name="Leebens-Mack J."/>
            <person name="Louveau T."/>
            <person name="Stephenson M.J."/>
            <person name="Osbourn A."/>
        </authorList>
    </citation>
    <scope>NUCLEOTIDE SEQUENCE</scope>
    <source>
        <strain evidence="2">S10</strain>
    </source>
</reference>
<dbReference type="Proteomes" id="UP001163823">
    <property type="component" value="Chromosome 14"/>
</dbReference>
<evidence type="ECO:0000313" key="2">
    <source>
        <dbReference type="EMBL" id="KAJ7943820.1"/>
    </source>
</evidence>
<sequence>MKNGQSFNAAGSEDSYVMKPVDQTARKGRHDIMTRRLKNRERQRRYRARKRLEAENNKSSAIEETTPLQVELQPNEIYSNRVQRIYCERDWKKDARKAHALKDKAVTPNGSLAPSALLTSETQASCLASGNKGEPSLEREFQYASSPSVSNGETHRIVLGRRDWKAEARKKKN</sequence>
<evidence type="ECO:0000256" key="1">
    <source>
        <dbReference type="SAM" id="MobiDB-lite"/>
    </source>
</evidence>
<organism evidence="2 3">
    <name type="scientific">Quillaja saponaria</name>
    <name type="common">Soap bark tree</name>
    <dbReference type="NCBI Taxonomy" id="32244"/>
    <lineage>
        <taxon>Eukaryota</taxon>
        <taxon>Viridiplantae</taxon>
        <taxon>Streptophyta</taxon>
        <taxon>Embryophyta</taxon>
        <taxon>Tracheophyta</taxon>
        <taxon>Spermatophyta</taxon>
        <taxon>Magnoliopsida</taxon>
        <taxon>eudicotyledons</taxon>
        <taxon>Gunneridae</taxon>
        <taxon>Pentapetalae</taxon>
        <taxon>rosids</taxon>
        <taxon>fabids</taxon>
        <taxon>Fabales</taxon>
        <taxon>Quillajaceae</taxon>
        <taxon>Quillaja</taxon>
    </lineage>
</organism>
<gene>
    <name evidence="2" type="ORF">O6P43_033317</name>
</gene>
<feature type="compositionally biased region" description="Polar residues" evidence="1">
    <location>
        <begin position="143"/>
        <end position="152"/>
    </location>
</feature>
<protein>
    <submittedName>
        <fullName evidence="2">FAM50A-like protein</fullName>
    </submittedName>
</protein>
<keyword evidence="3" id="KW-1185">Reference proteome</keyword>
<dbReference type="EMBL" id="JARAOO010000014">
    <property type="protein sequence ID" value="KAJ7943820.1"/>
    <property type="molecule type" value="Genomic_DNA"/>
</dbReference>